<feature type="compositionally biased region" description="Basic residues" evidence="1">
    <location>
        <begin position="24"/>
        <end position="33"/>
    </location>
</feature>
<accession>A0A1L9RE39</accession>
<evidence type="ECO:0000313" key="2">
    <source>
        <dbReference type="EMBL" id="OJJ33148.1"/>
    </source>
</evidence>
<dbReference type="Proteomes" id="UP000184383">
    <property type="component" value="Unassembled WGS sequence"/>
</dbReference>
<protein>
    <submittedName>
        <fullName evidence="2">Uncharacterized protein</fullName>
    </submittedName>
</protein>
<proteinExistence type="predicted"/>
<evidence type="ECO:0000313" key="3">
    <source>
        <dbReference type="Proteomes" id="UP000184383"/>
    </source>
</evidence>
<dbReference type="AlphaFoldDB" id="A0A1L9RE39"/>
<keyword evidence="3" id="KW-1185">Reference proteome</keyword>
<dbReference type="EMBL" id="KV878214">
    <property type="protein sequence ID" value="OJJ33148.1"/>
    <property type="molecule type" value="Genomic_DNA"/>
</dbReference>
<gene>
    <name evidence="2" type="ORF">ASPWEDRAFT_610674</name>
</gene>
<sequence length="262" mass="28899">MALPSPSVSSLVTNSKPEASGATSRRRLSKLKQPRSFNGSLRHYSTAGETDGLRDAKPEPLVPAENGDAPCDGETDLTENIESSLFSDEPIPLTTAKKGDQPGDKIVLPSDKDYAGLGDSLRRTPKGTLISEFVNKGIIQTDVEYVKLEHGGVLCTLKCTVVETPEVVIVEARGSSDKHSSREAFRHLVSKLHLSGVLRRLIDRGKPRVLKKLRLRIEDDLLVLPETLKSEKHDWWNLTGGIKKMRKPSKHPRPESLQRACQ</sequence>
<evidence type="ECO:0000256" key="1">
    <source>
        <dbReference type="SAM" id="MobiDB-lite"/>
    </source>
</evidence>
<dbReference type="VEuPathDB" id="FungiDB:ASPWEDRAFT_610674"/>
<feature type="compositionally biased region" description="Polar residues" evidence="1">
    <location>
        <begin position="1"/>
        <end position="23"/>
    </location>
</feature>
<organism evidence="2 3">
    <name type="scientific">Aspergillus wentii DTO 134E9</name>
    <dbReference type="NCBI Taxonomy" id="1073089"/>
    <lineage>
        <taxon>Eukaryota</taxon>
        <taxon>Fungi</taxon>
        <taxon>Dikarya</taxon>
        <taxon>Ascomycota</taxon>
        <taxon>Pezizomycotina</taxon>
        <taxon>Eurotiomycetes</taxon>
        <taxon>Eurotiomycetidae</taxon>
        <taxon>Eurotiales</taxon>
        <taxon>Aspergillaceae</taxon>
        <taxon>Aspergillus</taxon>
        <taxon>Aspergillus subgen. Cremei</taxon>
    </lineage>
</organism>
<feature type="region of interest" description="Disordered" evidence="1">
    <location>
        <begin position="242"/>
        <end position="262"/>
    </location>
</feature>
<feature type="region of interest" description="Disordered" evidence="1">
    <location>
        <begin position="1"/>
        <end position="72"/>
    </location>
</feature>
<dbReference type="GeneID" id="63754404"/>
<dbReference type="OrthoDB" id="5600252at2759"/>
<dbReference type="RefSeq" id="XP_040686825.1">
    <property type="nucleotide sequence ID" value="XM_040838556.1"/>
</dbReference>
<name>A0A1L9RE39_ASPWE</name>
<reference evidence="3" key="1">
    <citation type="journal article" date="2017" name="Genome Biol.">
        <title>Comparative genomics reveals high biological diversity and specific adaptations in the industrially and medically important fungal genus Aspergillus.</title>
        <authorList>
            <person name="de Vries R.P."/>
            <person name="Riley R."/>
            <person name="Wiebenga A."/>
            <person name="Aguilar-Osorio G."/>
            <person name="Amillis S."/>
            <person name="Uchima C.A."/>
            <person name="Anderluh G."/>
            <person name="Asadollahi M."/>
            <person name="Askin M."/>
            <person name="Barry K."/>
            <person name="Battaglia E."/>
            <person name="Bayram O."/>
            <person name="Benocci T."/>
            <person name="Braus-Stromeyer S.A."/>
            <person name="Caldana C."/>
            <person name="Canovas D."/>
            <person name="Cerqueira G.C."/>
            <person name="Chen F."/>
            <person name="Chen W."/>
            <person name="Choi C."/>
            <person name="Clum A."/>
            <person name="Dos Santos R.A."/>
            <person name="Damasio A.R."/>
            <person name="Diallinas G."/>
            <person name="Emri T."/>
            <person name="Fekete E."/>
            <person name="Flipphi M."/>
            <person name="Freyberg S."/>
            <person name="Gallo A."/>
            <person name="Gournas C."/>
            <person name="Habgood R."/>
            <person name="Hainaut M."/>
            <person name="Harispe M.L."/>
            <person name="Henrissat B."/>
            <person name="Hilden K.S."/>
            <person name="Hope R."/>
            <person name="Hossain A."/>
            <person name="Karabika E."/>
            <person name="Karaffa L."/>
            <person name="Karanyi Z."/>
            <person name="Krasevec N."/>
            <person name="Kuo A."/>
            <person name="Kusch H."/>
            <person name="LaButti K."/>
            <person name="Lagendijk E.L."/>
            <person name="Lapidus A."/>
            <person name="Levasseur A."/>
            <person name="Lindquist E."/>
            <person name="Lipzen A."/>
            <person name="Logrieco A.F."/>
            <person name="MacCabe A."/>
            <person name="Maekelae M.R."/>
            <person name="Malavazi I."/>
            <person name="Melin P."/>
            <person name="Meyer V."/>
            <person name="Mielnichuk N."/>
            <person name="Miskei M."/>
            <person name="Molnar A.P."/>
            <person name="Mule G."/>
            <person name="Ngan C.Y."/>
            <person name="Orejas M."/>
            <person name="Orosz E."/>
            <person name="Ouedraogo J.P."/>
            <person name="Overkamp K.M."/>
            <person name="Park H.-S."/>
            <person name="Perrone G."/>
            <person name="Piumi F."/>
            <person name="Punt P.J."/>
            <person name="Ram A.F."/>
            <person name="Ramon A."/>
            <person name="Rauscher S."/>
            <person name="Record E."/>
            <person name="Riano-Pachon D.M."/>
            <person name="Robert V."/>
            <person name="Roehrig J."/>
            <person name="Ruller R."/>
            <person name="Salamov A."/>
            <person name="Salih N.S."/>
            <person name="Samson R.A."/>
            <person name="Sandor E."/>
            <person name="Sanguinetti M."/>
            <person name="Schuetze T."/>
            <person name="Sepcic K."/>
            <person name="Shelest E."/>
            <person name="Sherlock G."/>
            <person name="Sophianopoulou V."/>
            <person name="Squina F.M."/>
            <person name="Sun H."/>
            <person name="Susca A."/>
            <person name="Todd R.B."/>
            <person name="Tsang A."/>
            <person name="Unkles S.E."/>
            <person name="van de Wiele N."/>
            <person name="van Rossen-Uffink D."/>
            <person name="Oliveira J.V."/>
            <person name="Vesth T.C."/>
            <person name="Visser J."/>
            <person name="Yu J.-H."/>
            <person name="Zhou M."/>
            <person name="Andersen M.R."/>
            <person name="Archer D.B."/>
            <person name="Baker S.E."/>
            <person name="Benoit I."/>
            <person name="Brakhage A.A."/>
            <person name="Braus G.H."/>
            <person name="Fischer R."/>
            <person name="Frisvad J.C."/>
            <person name="Goldman G.H."/>
            <person name="Houbraken J."/>
            <person name="Oakley B."/>
            <person name="Pocsi I."/>
            <person name="Scazzocchio C."/>
            <person name="Seiboth B."/>
            <person name="vanKuyk P.A."/>
            <person name="Wortman J."/>
            <person name="Dyer P.S."/>
            <person name="Grigoriev I.V."/>
        </authorList>
    </citation>
    <scope>NUCLEOTIDE SEQUENCE [LARGE SCALE GENOMIC DNA]</scope>
    <source>
        <strain evidence="3">DTO 134E9</strain>
    </source>
</reference>
<dbReference type="STRING" id="1073089.A0A1L9RE39"/>